<comment type="similarity">
    <text evidence="4">Belongs to the folylpolyglutamate synthase family.</text>
</comment>
<dbReference type="SUPFAM" id="SSF53244">
    <property type="entry name" value="MurD-like peptide ligases, peptide-binding domain"/>
    <property type="match status" value="1"/>
</dbReference>
<evidence type="ECO:0000256" key="1">
    <source>
        <dbReference type="ARBA" id="ARBA00002714"/>
    </source>
</evidence>
<dbReference type="InterPro" id="IPR013221">
    <property type="entry name" value="Mur_ligase_cen"/>
</dbReference>
<comment type="caution">
    <text evidence="24">The sequence shown here is derived from an EMBL/GenBank/DDBJ whole genome shotgun (WGS) entry which is preliminary data.</text>
</comment>
<keyword evidence="10" id="KW-0547">Nucleotide-binding</keyword>
<dbReference type="NCBIfam" id="TIGR01499">
    <property type="entry name" value="folC"/>
    <property type="match status" value="1"/>
</dbReference>
<evidence type="ECO:0000313" key="25">
    <source>
        <dbReference type="Proteomes" id="UP001165369"/>
    </source>
</evidence>
<dbReference type="Gene3D" id="3.40.1190.10">
    <property type="entry name" value="Mur-like, catalytic domain"/>
    <property type="match status" value="1"/>
</dbReference>
<evidence type="ECO:0000256" key="20">
    <source>
        <dbReference type="ARBA" id="ARBA00049161"/>
    </source>
</evidence>
<dbReference type="Pfam" id="PF08245">
    <property type="entry name" value="Mur_ligase_M"/>
    <property type="match status" value="1"/>
</dbReference>
<evidence type="ECO:0000256" key="10">
    <source>
        <dbReference type="ARBA" id="ARBA00022741"/>
    </source>
</evidence>
<evidence type="ECO:0000256" key="11">
    <source>
        <dbReference type="ARBA" id="ARBA00022840"/>
    </source>
</evidence>
<evidence type="ECO:0000256" key="2">
    <source>
        <dbReference type="ARBA" id="ARBA00004799"/>
    </source>
</evidence>
<evidence type="ECO:0000313" key="24">
    <source>
        <dbReference type="EMBL" id="MCL7939397.1"/>
    </source>
</evidence>
<keyword evidence="11" id="KW-0067">ATP-binding</keyword>
<keyword evidence="13" id="KW-0289">Folate biosynthesis</keyword>
<feature type="domain" description="Mur ligase C-terminal" evidence="22">
    <location>
        <begin position="333"/>
        <end position="451"/>
    </location>
</feature>
<comment type="catalytic activity">
    <reaction evidence="17">
        <text>(6S)-5,6,7,8-tetrahydrofolyl-(gamma-L-Glu)(n) + L-glutamate + ATP = (6S)-5,6,7,8-tetrahydrofolyl-(gamma-L-Glu)(n+1) + ADP + phosphate + H(+)</text>
        <dbReference type="Rhea" id="RHEA:10580"/>
        <dbReference type="Rhea" id="RHEA-COMP:14738"/>
        <dbReference type="Rhea" id="RHEA-COMP:14740"/>
        <dbReference type="ChEBI" id="CHEBI:15378"/>
        <dbReference type="ChEBI" id="CHEBI:29985"/>
        <dbReference type="ChEBI" id="CHEBI:30616"/>
        <dbReference type="ChEBI" id="CHEBI:43474"/>
        <dbReference type="ChEBI" id="CHEBI:141005"/>
        <dbReference type="ChEBI" id="CHEBI:456216"/>
        <dbReference type="EC" id="6.3.2.17"/>
    </reaction>
</comment>
<comment type="pathway">
    <text evidence="3">Cofactor biosynthesis; tetrahydrofolylpolyglutamate biosynthesis.</text>
</comment>
<dbReference type="RefSeq" id="WP_250059391.1">
    <property type="nucleotide sequence ID" value="NZ_JAMJPK010000001.1"/>
</dbReference>
<dbReference type="EMBL" id="JAMJPK010000001">
    <property type="protein sequence ID" value="MCL7939397.1"/>
    <property type="molecule type" value="Genomic_DNA"/>
</dbReference>
<comment type="catalytic activity">
    <reaction evidence="19">
        <text>(6R)-5,10-methylenetetrahydrofolyl-(gamma-L-Glu)(n) + L-glutamate + ATP = (6R)-5,10-methylenetetrahydrofolyl-(gamma-L-Glu)(n+1) + ADP + phosphate + H(+)</text>
        <dbReference type="Rhea" id="RHEA:51912"/>
        <dbReference type="Rhea" id="RHEA-COMP:13257"/>
        <dbReference type="Rhea" id="RHEA-COMP:13258"/>
        <dbReference type="ChEBI" id="CHEBI:15378"/>
        <dbReference type="ChEBI" id="CHEBI:29985"/>
        <dbReference type="ChEBI" id="CHEBI:30616"/>
        <dbReference type="ChEBI" id="CHEBI:43474"/>
        <dbReference type="ChEBI" id="CHEBI:136572"/>
        <dbReference type="ChEBI" id="CHEBI:456216"/>
        <dbReference type="EC" id="6.3.2.17"/>
    </reaction>
</comment>
<evidence type="ECO:0000256" key="6">
    <source>
        <dbReference type="ARBA" id="ARBA00013025"/>
    </source>
</evidence>
<dbReference type="Proteomes" id="UP001165369">
    <property type="component" value="Unassembled WGS sequence"/>
</dbReference>
<dbReference type="InterPro" id="IPR036615">
    <property type="entry name" value="Mur_ligase_C_dom_sf"/>
</dbReference>
<evidence type="ECO:0000256" key="5">
    <source>
        <dbReference type="ARBA" id="ARBA00013023"/>
    </source>
</evidence>
<keyword evidence="12" id="KW-0460">Magnesium</keyword>
<evidence type="ECO:0000256" key="21">
    <source>
        <dbReference type="SAM" id="MobiDB-lite"/>
    </source>
</evidence>
<keyword evidence="9" id="KW-0479">Metal-binding</keyword>
<evidence type="ECO:0000256" key="19">
    <source>
        <dbReference type="ARBA" id="ARBA00049035"/>
    </source>
</evidence>
<dbReference type="PIRSF" id="PIRSF001563">
    <property type="entry name" value="Folylpolyglu_synth"/>
    <property type="match status" value="1"/>
</dbReference>
<sequence length="477" mass="50375">MSDHALPDTLPAWLARLEAAHPVGIDLGLERVAEVARRMGLLEAPLSGRVITVAGTNGKGSTVAMLEALARAHGLSTVAYTSPHLLRYNERLRLDGQEADDATLIAGFEAVEAARLAGEPVSLTYFEVGTLGALWAIARCRLDLAILEVGLGGRLDAVNIIDPDVAVITTVALDHAAFLGTDLQGIGREKAGILRAARPAVLGSTTLPDSVRQVAEELGADVYALGEAFQREGDGEGWSFWGQMAGSPFGVRPQPSRQVRHGALFQQRPPQPGSDPKRARTPLGSGPQGVIDLPDPGLPLDNAATALQALALAGVSLDANACREALSRVQLPGRMQWLGQWCLDVGHNPHAAGYLALRLAARPCTGRTIGLLGMLADKDADGVIDALLPVVDAWVPVSLAGERARTADDLAERLARRGGEVWHRSASPVEAADWLAARLAPEDRVLVCGSFFTVAEVLEWWLAADQTSGEDTAIEGA</sequence>
<comment type="catalytic activity">
    <reaction evidence="18">
        <text>10-formyltetrahydrofolyl-(gamma-L-Glu)(n) + L-glutamate + ATP = 10-formyltetrahydrofolyl-(gamma-L-Glu)(n+1) + ADP + phosphate + H(+)</text>
        <dbReference type="Rhea" id="RHEA:51904"/>
        <dbReference type="Rhea" id="RHEA-COMP:13088"/>
        <dbReference type="Rhea" id="RHEA-COMP:14300"/>
        <dbReference type="ChEBI" id="CHEBI:15378"/>
        <dbReference type="ChEBI" id="CHEBI:29985"/>
        <dbReference type="ChEBI" id="CHEBI:30616"/>
        <dbReference type="ChEBI" id="CHEBI:43474"/>
        <dbReference type="ChEBI" id="CHEBI:134413"/>
        <dbReference type="ChEBI" id="CHEBI:456216"/>
        <dbReference type="EC" id="6.3.2.17"/>
    </reaction>
</comment>
<accession>A0ABT0SY27</accession>
<evidence type="ECO:0000256" key="3">
    <source>
        <dbReference type="ARBA" id="ARBA00005150"/>
    </source>
</evidence>
<keyword evidence="25" id="KW-1185">Reference proteome</keyword>
<protein>
    <recommendedName>
        <fullName evidence="7">Dihydrofolate synthase/folylpolyglutamate synthase</fullName>
        <ecNumber evidence="5">6.3.2.12</ecNumber>
        <ecNumber evidence="6">6.3.2.17</ecNumber>
    </recommendedName>
    <alternativeName>
        <fullName evidence="16">Folylpoly-gamma-glutamate synthetase-dihydrofolate synthetase</fullName>
    </alternativeName>
    <alternativeName>
        <fullName evidence="14">Folylpolyglutamate synthetase</fullName>
    </alternativeName>
    <alternativeName>
        <fullName evidence="15">Tetrahydrofolylpolyglutamate synthase</fullName>
    </alternativeName>
</protein>
<comment type="catalytic activity">
    <reaction evidence="20">
        <text>7,8-dihydropteroate + L-glutamate + ATP = 7,8-dihydrofolate + ADP + phosphate + H(+)</text>
        <dbReference type="Rhea" id="RHEA:23584"/>
        <dbReference type="ChEBI" id="CHEBI:15378"/>
        <dbReference type="ChEBI" id="CHEBI:17839"/>
        <dbReference type="ChEBI" id="CHEBI:29985"/>
        <dbReference type="ChEBI" id="CHEBI:30616"/>
        <dbReference type="ChEBI" id="CHEBI:43474"/>
        <dbReference type="ChEBI" id="CHEBI:57451"/>
        <dbReference type="ChEBI" id="CHEBI:456216"/>
        <dbReference type="EC" id="6.3.2.12"/>
    </reaction>
</comment>
<evidence type="ECO:0000256" key="14">
    <source>
        <dbReference type="ARBA" id="ARBA00030048"/>
    </source>
</evidence>
<evidence type="ECO:0000256" key="7">
    <source>
        <dbReference type="ARBA" id="ARBA00019357"/>
    </source>
</evidence>
<organism evidence="24 25">
    <name type="scientific">Halomonas gemina</name>
    <dbReference type="NCBI Taxonomy" id="2945105"/>
    <lineage>
        <taxon>Bacteria</taxon>
        <taxon>Pseudomonadati</taxon>
        <taxon>Pseudomonadota</taxon>
        <taxon>Gammaproteobacteria</taxon>
        <taxon>Oceanospirillales</taxon>
        <taxon>Halomonadaceae</taxon>
        <taxon>Halomonas</taxon>
    </lineage>
</organism>
<name>A0ABT0SY27_9GAMM</name>
<dbReference type="PANTHER" id="PTHR11136:SF0">
    <property type="entry name" value="DIHYDROFOLATE SYNTHETASE-RELATED"/>
    <property type="match status" value="1"/>
</dbReference>
<evidence type="ECO:0000256" key="16">
    <source>
        <dbReference type="ARBA" id="ARBA00032510"/>
    </source>
</evidence>
<dbReference type="PANTHER" id="PTHR11136">
    <property type="entry name" value="FOLYLPOLYGLUTAMATE SYNTHASE-RELATED"/>
    <property type="match status" value="1"/>
</dbReference>
<evidence type="ECO:0000259" key="22">
    <source>
        <dbReference type="Pfam" id="PF02875"/>
    </source>
</evidence>
<dbReference type="Gene3D" id="3.90.190.20">
    <property type="entry name" value="Mur ligase, C-terminal domain"/>
    <property type="match status" value="1"/>
</dbReference>
<dbReference type="SUPFAM" id="SSF53623">
    <property type="entry name" value="MurD-like peptide ligases, catalytic domain"/>
    <property type="match status" value="1"/>
</dbReference>
<dbReference type="InterPro" id="IPR036565">
    <property type="entry name" value="Mur-like_cat_sf"/>
</dbReference>
<evidence type="ECO:0000256" key="8">
    <source>
        <dbReference type="ARBA" id="ARBA00022598"/>
    </source>
</evidence>
<evidence type="ECO:0000259" key="23">
    <source>
        <dbReference type="Pfam" id="PF08245"/>
    </source>
</evidence>
<evidence type="ECO:0000256" key="17">
    <source>
        <dbReference type="ARBA" id="ARBA00047493"/>
    </source>
</evidence>
<keyword evidence="8" id="KW-0436">Ligase</keyword>
<evidence type="ECO:0000256" key="4">
    <source>
        <dbReference type="ARBA" id="ARBA00008276"/>
    </source>
</evidence>
<comment type="function">
    <text evidence="1">Functions in two distinct reactions of the de novo folate biosynthetic pathway. Catalyzes the addition of a glutamate residue to dihydropteroate (7,8-dihydropteroate or H2Pte) to form dihydrofolate (7,8-dihydrofolate monoglutamate or H2Pte-Glu). Also catalyzes successive additions of L-glutamate to tetrahydrofolate or 10-formyltetrahydrofolate or 5,10-methylenetetrahydrofolate, leading to folylpolyglutamate derivatives.</text>
</comment>
<dbReference type="EC" id="6.3.2.17" evidence="6"/>
<feature type="region of interest" description="Disordered" evidence="21">
    <location>
        <begin position="265"/>
        <end position="287"/>
    </location>
</feature>
<feature type="domain" description="Mur ligase central" evidence="23">
    <location>
        <begin position="53"/>
        <end position="199"/>
    </location>
</feature>
<evidence type="ECO:0000256" key="12">
    <source>
        <dbReference type="ARBA" id="ARBA00022842"/>
    </source>
</evidence>
<dbReference type="InterPro" id="IPR004101">
    <property type="entry name" value="Mur_ligase_C"/>
</dbReference>
<evidence type="ECO:0000256" key="9">
    <source>
        <dbReference type="ARBA" id="ARBA00022723"/>
    </source>
</evidence>
<evidence type="ECO:0000256" key="13">
    <source>
        <dbReference type="ARBA" id="ARBA00022909"/>
    </source>
</evidence>
<dbReference type="EC" id="6.3.2.12" evidence="5"/>
<reference evidence="24" key="1">
    <citation type="submission" date="2022-05" db="EMBL/GenBank/DDBJ databases">
        <title>Halomonas geminus sp. nov. and Halomonas llamarensis sp. nov. isolated from high-altitude salars of the Atacama Desert.</title>
        <authorList>
            <person name="Hintersatz C."/>
            <person name="Rojas L.A."/>
            <person name="Wei T.-S."/>
            <person name="Kutschke S."/>
            <person name="Lehmann F."/>
            <person name="Jain R."/>
            <person name="Pollmann K."/>
        </authorList>
    </citation>
    <scope>NUCLEOTIDE SEQUENCE</scope>
    <source>
        <strain evidence="24">ATCH28</strain>
    </source>
</reference>
<evidence type="ECO:0000256" key="18">
    <source>
        <dbReference type="ARBA" id="ARBA00047808"/>
    </source>
</evidence>
<dbReference type="Pfam" id="PF02875">
    <property type="entry name" value="Mur_ligase_C"/>
    <property type="match status" value="1"/>
</dbReference>
<evidence type="ECO:0000256" key="15">
    <source>
        <dbReference type="ARBA" id="ARBA00030592"/>
    </source>
</evidence>
<gene>
    <name evidence="24" type="ORF">M8009_03640</name>
</gene>
<comment type="pathway">
    <text evidence="2">Cofactor biosynthesis; tetrahydrofolate biosynthesis; 7,8-dihydrofolate from 2-amino-4-hydroxy-6-hydroxymethyl-7,8-dihydropteridine diphosphate and 4-aminobenzoate: step 2/2.</text>
</comment>
<proteinExistence type="inferred from homology"/>
<dbReference type="InterPro" id="IPR001645">
    <property type="entry name" value="Folylpolyglutamate_synth"/>
</dbReference>